<evidence type="ECO:0000256" key="1">
    <source>
        <dbReference type="ARBA" id="ARBA00001954"/>
    </source>
</evidence>
<protein>
    <recommendedName>
        <fullName evidence="4">Phytanoyl-CoA dioxygenase</fullName>
    </recommendedName>
</protein>
<name>A0A2A5WS39_9GAMM</name>
<dbReference type="GO" id="GO:0016706">
    <property type="term" value="F:2-oxoglutarate-dependent dioxygenase activity"/>
    <property type="evidence" value="ECO:0007669"/>
    <property type="project" value="UniProtKB-ARBA"/>
</dbReference>
<dbReference type="GO" id="GO:0005506">
    <property type="term" value="F:iron ion binding"/>
    <property type="evidence" value="ECO:0007669"/>
    <property type="project" value="UniProtKB-ARBA"/>
</dbReference>
<reference evidence="2 3" key="1">
    <citation type="submission" date="2017-08" db="EMBL/GenBank/DDBJ databases">
        <title>Fine stratification of microbial communities through a metagenomic profile of the photic zone.</title>
        <authorList>
            <person name="Haro-Moreno J.M."/>
            <person name="Lopez-Perez M."/>
            <person name="De La Torre J."/>
            <person name="Picazo A."/>
            <person name="Camacho A."/>
            <person name="Rodriguez-Valera F."/>
        </authorList>
    </citation>
    <scope>NUCLEOTIDE SEQUENCE [LARGE SCALE GENOMIC DNA]</scope>
    <source>
        <strain evidence="2">MED-G24</strain>
    </source>
</reference>
<accession>A0A2A5WS39</accession>
<dbReference type="PANTHER" id="PTHR20883:SF48">
    <property type="entry name" value="ECTOINE DIOXYGENASE"/>
    <property type="match status" value="1"/>
</dbReference>
<dbReference type="Proteomes" id="UP000219327">
    <property type="component" value="Unassembled WGS sequence"/>
</dbReference>
<comment type="caution">
    <text evidence="2">The sequence shown here is derived from an EMBL/GenBank/DDBJ whole genome shotgun (WGS) entry which is preliminary data.</text>
</comment>
<comment type="cofactor">
    <cofactor evidence="1">
        <name>Fe(2+)</name>
        <dbReference type="ChEBI" id="CHEBI:29033"/>
    </cofactor>
</comment>
<evidence type="ECO:0008006" key="4">
    <source>
        <dbReference type="Google" id="ProtNLM"/>
    </source>
</evidence>
<gene>
    <name evidence="2" type="ORF">CNE99_05795</name>
</gene>
<dbReference type="EMBL" id="NTKD01000026">
    <property type="protein sequence ID" value="PDH39309.1"/>
    <property type="molecule type" value="Genomic_DNA"/>
</dbReference>
<dbReference type="Pfam" id="PF05721">
    <property type="entry name" value="PhyH"/>
    <property type="match status" value="1"/>
</dbReference>
<evidence type="ECO:0000313" key="3">
    <source>
        <dbReference type="Proteomes" id="UP000219327"/>
    </source>
</evidence>
<dbReference type="AlphaFoldDB" id="A0A2A5WS39"/>
<dbReference type="Gene3D" id="2.60.120.620">
    <property type="entry name" value="q2cbj1_9rhob like domain"/>
    <property type="match status" value="1"/>
</dbReference>
<sequence>MPDLIEDGYCLIHGVLPEDLLIRLRDTTEALCANTDDGHRRSQGIMMTAMADPILAELITLPAALECLEGLGYDAPTFTDGYLISKPGDSPRLFWHYDWFAWKDPEARSPEPQQLFLMYYLVDTTPDNGCLRVIPGSHRHHNSLHDLLSNPHSPELSRIDNPENPAFSSRPDEIDVPVKAGDLVIGDARLLHSAHANSSNVLRTVITLWFQPRFDELPERVQAQMVRKTQAVPEEWPADARRAVEALHPVYTGNDEPYGRDLYRPPEP</sequence>
<dbReference type="PANTHER" id="PTHR20883">
    <property type="entry name" value="PHYTANOYL-COA DIOXYGENASE DOMAIN CONTAINING 1"/>
    <property type="match status" value="1"/>
</dbReference>
<dbReference type="SUPFAM" id="SSF51197">
    <property type="entry name" value="Clavaminate synthase-like"/>
    <property type="match status" value="1"/>
</dbReference>
<organism evidence="2 3">
    <name type="scientific">OM182 bacterium MED-G24</name>
    <dbReference type="NCBI Taxonomy" id="1986255"/>
    <lineage>
        <taxon>Bacteria</taxon>
        <taxon>Pseudomonadati</taxon>
        <taxon>Pseudomonadota</taxon>
        <taxon>Gammaproteobacteria</taxon>
        <taxon>OMG group</taxon>
        <taxon>OM182 clade</taxon>
    </lineage>
</organism>
<proteinExistence type="predicted"/>
<dbReference type="InterPro" id="IPR008775">
    <property type="entry name" value="Phytyl_CoA_dOase-like"/>
</dbReference>
<evidence type="ECO:0000313" key="2">
    <source>
        <dbReference type="EMBL" id="PDH39309.1"/>
    </source>
</evidence>